<dbReference type="Proteomes" id="UP000632222">
    <property type="component" value="Unassembled WGS sequence"/>
</dbReference>
<sequence>MGKKVLVLASNVGLWAEELQAPWDALKKAGHDVTLATHKGLKPLPMQISMNPDFIDPFQNYNVNPQEVVDRTHELLQNGEWDNPIKIQDAKMSDYDSIVIVGGPGSALDLVGNPNVHDLLLEAFQADKMIGALCYAVGAFVWTRNPENGKSIIYGKNVCAHPKQWDFKDDMTYDLVGTEGENAGTNLVTRGFVFPLQVVVEDAVGPEGKVTSDYTANREKPCVEYDWPFVTALSVESSIAFGDKLVEVLESR</sequence>
<dbReference type="RefSeq" id="WP_189006673.1">
    <property type="nucleotide sequence ID" value="NZ_BMOD01000024.1"/>
</dbReference>
<accession>A0ABQ2DB66</accession>
<dbReference type="SUPFAM" id="SSF52317">
    <property type="entry name" value="Class I glutamine amidotransferase-like"/>
    <property type="match status" value="1"/>
</dbReference>
<evidence type="ECO:0000256" key="2">
    <source>
        <dbReference type="ARBA" id="ARBA00023239"/>
    </source>
</evidence>
<evidence type="ECO:0000313" key="6">
    <source>
        <dbReference type="Proteomes" id="UP000632222"/>
    </source>
</evidence>
<dbReference type="PANTHER" id="PTHR48094:SF11">
    <property type="entry name" value="GLUTATHIONE-INDEPENDENT GLYOXALASE HSP31-RELATED"/>
    <property type="match status" value="1"/>
</dbReference>
<evidence type="ECO:0000313" key="5">
    <source>
        <dbReference type="EMBL" id="GGJ52146.1"/>
    </source>
</evidence>
<proteinExistence type="inferred from homology"/>
<keyword evidence="2" id="KW-0456">Lyase</keyword>
<keyword evidence="6" id="KW-1185">Reference proteome</keyword>
<evidence type="ECO:0000256" key="1">
    <source>
        <dbReference type="ARBA" id="ARBA00023016"/>
    </source>
</evidence>
<feature type="domain" description="DJ-1/PfpI" evidence="4">
    <location>
        <begin position="3"/>
        <end position="138"/>
    </location>
</feature>
<gene>
    <name evidence="5" type="ORF">GCM10008938_42700</name>
</gene>
<dbReference type="Gene3D" id="3.40.50.880">
    <property type="match status" value="1"/>
</dbReference>
<dbReference type="EMBL" id="BMOD01000024">
    <property type="protein sequence ID" value="GGJ52146.1"/>
    <property type="molecule type" value="Genomic_DNA"/>
</dbReference>
<comment type="similarity">
    <text evidence="3">Belongs to the peptidase C56 family. HSP31-like subfamily.</text>
</comment>
<dbReference type="Pfam" id="PF01965">
    <property type="entry name" value="DJ-1_PfpI"/>
    <property type="match status" value="1"/>
</dbReference>
<dbReference type="InterPro" id="IPR002818">
    <property type="entry name" value="DJ-1/PfpI"/>
</dbReference>
<dbReference type="InterPro" id="IPR050325">
    <property type="entry name" value="Prot/Nucl_acid_deglycase"/>
</dbReference>
<organism evidence="5 6">
    <name type="scientific">Deinococcus roseus</name>
    <dbReference type="NCBI Taxonomy" id="392414"/>
    <lineage>
        <taxon>Bacteria</taxon>
        <taxon>Thermotogati</taxon>
        <taxon>Deinococcota</taxon>
        <taxon>Deinococci</taxon>
        <taxon>Deinococcales</taxon>
        <taxon>Deinococcaceae</taxon>
        <taxon>Deinococcus</taxon>
    </lineage>
</organism>
<name>A0ABQ2DB66_9DEIO</name>
<protein>
    <recommendedName>
        <fullName evidence="4">DJ-1/PfpI domain-containing protein</fullName>
    </recommendedName>
</protein>
<evidence type="ECO:0000256" key="3">
    <source>
        <dbReference type="ARBA" id="ARBA00038493"/>
    </source>
</evidence>
<reference evidence="6" key="1">
    <citation type="journal article" date="2019" name="Int. J. Syst. Evol. Microbiol.">
        <title>The Global Catalogue of Microorganisms (GCM) 10K type strain sequencing project: providing services to taxonomists for standard genome sequencing and annotation.</title>
        <authorList>
            <consortium name="The Broad Institute Genomics Platform"/>
            <consortium name="The Broad Institute Genome Sequencing Center for Infectious Disease"/>
            <person name="Wu L."/>
            <person name="Ma J."/>
        </authorList>
    </citation>
    <scope>NUCLEOTIDE SEQUENCE [LARGE SCALE GENOMIC DNA]</scope>
    <source>
        <strain evidence="6">JCM 14370</strain>
    </source>
</reference>
<keyword evidence="1" id="KW-0346">Stress response</keyword>
<comment type="caution">
    <text evidence="5">The sequence shown here is derived from an EMBL/GenBank/DDBJ whole genome shotgun (WGS) entry which is preliminary data.</text>
</comment>
<dbReference type="InterPro" id="IPR029062">
    <property type="entry name" value="Class_I_gatase-like"/>
</dbReference>
<evidence type="ECO:0000259" key="4">
    <source>
        <dbReference type="Pfam" id="PF01965"/>
    </source>
</evidence>
<dbReference type="PANTHER" id="PTHR48094">
    <property type="entry name" value="PROTEIN/NUCLEIC ACID DEGLYCASE DJ-1-RELATED"/>
    <property type="match status" value="1"/>
</dbReference>